<name>A0A482VKP5_ASBVE</name>
<evidence type="ECO:0000313" key="1">
    <source>
        <dbReference type="EMBL" id="RZC33293.1"/>
    </source>
</evidence>
<sequence length="43" mass="5287">MEAKIPHFGIWMLPKTRYCLNSNYYLRCFAQYCKKKWGKMSHN</sequence>
<accession>A0A482VKP5</accession>
<protein>
    <submittedName>
        <fullName evidence="1">Uncharacterized protein</fullName>
    </submittedName>
</protein>
<comment type="caution">
    <text evidence="1">The sequence shown here is derived from an EMBL/GenBank/DDBJ whole genome shotgun (WGS) entry which is preliminary data.</text>
</comment>
<dbReference type="EMBL" id="QDEB01090142">
    <property type="protein sequence ID" value="RZC33293.1"/>
    <property type="molecule type" value="Genomic_DNA"/>
</dbReference>
<dbReference type="AlphaFoldDB" id="A0A482VKP5"/>
<organism evidence="1 2">
    <name type="scientific">Asbolus verrucosus</name>
    <name type="common">Desert ironclad beetle</name>
    <dbReference type="NCBI Taxonomy" id="1661398"/>
    <lineage>
        <taxon>Eukaryota</taxon>
        <taxon>Metazoa</taxon>
        <taxon>Ecdysozoa</taxon>
        <taxon>Arthropoda</taxon>
        <taxon>Hexapoda</taxon>
        <taxon>Insecta</taxon>
        <taxon>Pterygota</taxon>
        <taxon>Neoptera</taxon>
        <taxon>Endopterygota</taxon>
        <taxon>Coleoptera</taxon>
        <taxon>Polyphaga</taxon>
        <taxon>Cucujiformia</taxon>
        <taxon>Tenebrionidae</taxon>
        <taxon>Pimeliinae</taxon>
        <taxon>Asbolus</taxon>
    </lineage>
</organism>
<proteinExistence type="predicted"/>
<dbReference type="Proteomes" id="UP000292052">
    <property type="component" value="Unassembled WGS sequence"/>
</dbReference>
<evidence type="ECO:0000313" key="2">
    <source>
        <dbReference type="Proteomes" id="UP000292052"/>
    </source>
</evidence>
<reference evidence="1 2" key="1">
    <citation type="submission" date="2017-03" db="EMBL/GenBank/DDBJ databases">
        <title>Genome of the blue death feigning beetle - Asbolus verrucosus.</title>
        <authorList>
            <person name="Rider S.D."/>
        </authorList>
    </citation>
    <scope>NUCLEOTIDE SEQUENCE [LARGE SCALE GENOMIC DNA]</scope>
    <source>
        <strain evidence="1">Butters</strain>
        <tissue evidence="1">Head and leg muscle</tissue>
    </source>
</reference>
<gene>
    <name evidence="1" type="ORF">BDFB_014099</name>
</gene>
<keyword evidence="2" id="KW-1185">Reference proteome</keyword>